<feature type="compositionally biased region" description="Pro residues" evidence="7">
    <location>
        <begin position="73"/>
        <end position="86"/>
    </location>
</feature>
<dbReference type="SMART" id="SM00335">
    <property type="entry name" value="ANX"/>
    <property type="match status" value="4"/>
</dbReference>
<accession>J5RCS1</accession>
<proteinExistence type="inferred from homology"/>
<dbReference type="SUPFAM" id="SSF47874">
    <property type="entry name" value="Annexin"/>
    <property type="match status" value="1"/>
</dbReference>
<dbReference type="PANTHER" id="PTHR10502:SF102">
    <property type="entry name" value="ANNEXIN B11"/>
    <property type="match status" value="1"/>
</dbReference>
<dbReference type="Gene3D" id="1.10.220.10">
    <property type="entry name" value="Annexin"/>
    <property type="match status" value="4"/>
</dbReference>
<dbReference type="InterPro" id="IPR001464">
    <property type="entry name" value="Annexin"/>
</dbReference>
<gene>
    <name evidence="8" type="ORF">A1Q1_06807</name>
</gene>
<keyword evidence="2 6" id="KW-0677">Repeat</keyword>
<dbReference type="PRINTS" id="PR01813">
    <property type="entry name" value="ANNEXINFUNGI"/>
</dbReference>
<dbReference type="InterPro" id="IPR018502">
    <property type="entry name" value="Annexin_repeat"/>
</dbReference>
<evidence type="ECO:0000256" key="5">
    <source>
        <dbReference type="ARBA" id="ARBA00023302"/>
    </source>
</evidence>
<dbReference type="HOGENOM" id="CLU_025300_4_2_1"/>
<reference evidence="8 9" key="1">
    <citation type="journal article" date="2012" name="Eukaryot. Cell">
        <title>Draft genome sequence of CBS 2479, the standard type strain of Trichosporon asahii.</title>
        <authorList>
            <person name="Yang R.Y."/>
            <person name="Li H.T."/>
            <person name="Zhu H."/>
            <person name="Zhou G.P."/>
            <person name="Wang M."/>
            <person name="Wang L."/>
        </authorList>
    </citation>
    <scope>NUCLEOTIDE SEQUENCE [LARGE SCALE GENOMIC DNA]</scope>
    <source>
        <strain evidence="9">ATCC 90039 / CBS 2479 / JCM 2466 / KCTC 7840 / NCYC 2677 / UAMH 7654</strain>
    </source>
</reference>
<dbReference type="EMBL" id="ALBS01000039">
    <property type="protein sequence ID" value="EJT51938.1"/>
    <property type="molecule type" value="Genomic_DNA"/>
</dbReference>
<dbReference type="FunFam" id="1.10.220.10:FF:000002">
    <property type="entry name" value="Annexin"/>
    <property type="match status" value="1"/>
</dbReference>
<comment type="similarity">
    <text evidence="1 6">Belongs to the annexin family.</text>
</comment>
<feature type="compositionally biased region" description="Low complexity" evidence="7">
    <location>
        <begin position="87"/>
        <end position="119"/>
    </location>
</feature>
<dbReference type="GO" id="GO:0005886">
    <property type="term" value="C:plasma membrane"/>
    <property type="evidence" value="ECO:0007669"/>
    <property type="project" value="TreeGrafter"/>
</dbReference>
<dbReference type="Proteomes" id="UP000002748">
    <property type="component" value="Unassembled WGS sequence"/>
</dbReference>
<dbReference type="VEuPathDB" id="FungiDB:A1Q1_06807"/>
<dbReference type="AlphaFoldDB" id="J5RCS1"/>
<dbReference type="GO" id="GO:0005737">
    <property type="term" value="C:cytoplasm"/>
    <property type="evidence" value="ECO:0007669"/>
    <property type="project" value="TreeGrafter"/>
</dbReference>
<evidence type="ECO:0000256" key="7">
    <source>
        <dbReference type="SAM" id="MobiDB-lite"/>
    </source>
</evidence>
<dbReference type="Pfam" id="PF00191">
    <property type="entry name" value="Annexin"/>
    <property type="match status" value="4"/>
</dbReference>
<feature type="compositionally biased region" description="Low complexity" evidence="7">
    <location>
        <begin position="133"/>
        <end position="147"/>
    </location>
</feature>
<dbReference type="GeneID" id="25990319"/>
<evidence type="ECO:0000256" key="4">
    <source>
        <dbReference type="ARBA" id="ARBA00023216"/>
    </source>
</evidence>
<dbReference type="InterPro" id="IPR037104">
    <property type="entry name" value="Annexin_sf"/>
</dbReference>
<dbReference type="GO" id="GO:0001786">
    <property type="term" value="F:phosphatidylserine binding"/>
    <property type="evidence" value="ECO:0007669"/>
    <property type="project" value="TreeGrafter"/>
</dbReference>
<dbReference type="PRINTS" id="PR00196">
    <property type="entry name" value="ANNEXIN"/>
</dbReference>
<comment type="domain">
    <text evidence="6">A pair of annexin repeats may form one binding site for calcium and phospholipid.</text>
</comment>
<feature type="compositionally biased region" description="Pro residues" evidence="7">
    <location>
        <begin position="11"/>
        <end position="26"/>
    </location>
</feature>
<dbReference type="InterPro" id="IPR009117">
    <property type="entry name" value="ANX14"/>
</dbReference>
<organism evidence="8 9">
    <name type="scientific">Trichosporon asahii var. asahii (strain ATCC 90039 / CBS 2479 / JCM 2466 / KCTC 7840 / NBRC 103889/ NCYC 2677 / UAMH 7654)</name>
    <name type="common">Yeast</name>
    <dbReference type="NCBI Taxonomy" id="1186058"/>
    <lineage>
        <taxon>Eukaryota</taxon>
        <taxon>Fungi</taxon>
        <taxon>Dikarya</taxon>
        <taxon>Basidiomycota</taxon>
        <taxon>Agaricomycotina</taxon>
        <taxon>Tremellomycetes</taxon>
        <taxon>Trichosporonales</taxon>
        <taxon>Trichosporonaceae</taxon>
        <taxon>Trichosporon</taxon>
    </lineage>
</organism>
<comment type="caution">
    <text evidence="8">The sequence shown here is derived from an EMBL/GenBank/DDBJ whole genome shotgun (WGS) entry which is preliminary data.</text>
</comment>
<evidence type="ECO:0000256" key="6">
    <source>
        <dbReference type="RuleBase" id="RU003540"/>
    </source>
</evidence>
<dbReference type="GO" id="GO:0012506">
    <property type="term" value="C:vesicle membrane"/>
    <property type="evidence" value="ECO:0007669"/>
    <property type="project" value="TreeGrafter"/>
</dbReference>
<keyword evidence="5 6" id="KW-0111">Calcium/phospholipid-binding</keyword>
<evidence type="ECO:0000313" key="8">
    <source>
        <dbReference type="EMBL" id="EJT51938.1"/>
    </source>
</evidence>
<dbReference type="GO" id="GO:0005544">
    <property type="term" value="F:calcium-dependent phospholipid binding"/>
    <property type="evidence" value="ECO:0007669"/>
    <property type="project" value="UniProtKB-KW"/>
</dbReference>
<protein>
    <recommendedName>
        <fullName evidence="6">Annexin</fullName>
    </recommendedName>
</protein>
<feature type="compositionally biased region" description="Polar residues" evidence="7">
    <location>
        <begin position="45"/>
        <end position="58"/>
    </location>
</feature>
<evidence type="ECO:0000313" key="9">
    <source>
        <dbReference type="Proteomes" id="UP000002748"/>
    </source>
</evidence>
<sequence length="497" mass="54356">MYGNNYQQPYGAPPPGQQPYGAPPPAGGFDPNQQQGGYGALPPNQYGQPNQGWQQSQYAGPGQYAPQNQGYGQPPPQQQYGQPPPNQYGQPPAGQYGAPPPQQQYGAPPAGQYGAPPQQGGYGAPPPNPYGAPPQQQYGAPPQQQYGAPPPNPYGQPAFQSSPGGPRFLGVPVPAPPPAPPTTNLPGYNPTFDADRIRKACKGFGTDEKTIIDVLTPLDAFQMDVLSRTYEQTVGRSLQKELDKELSSWLGYVLELLSMGPLQGDIWLLNRACKGAGTHEDLLTELLIGRTNEEIFLLKEGFRRTYNKDLVATVRGELSMKTERMFNMALTGTRDENPNVNHQQVQQDVEALYRAGPGKAGTDEIGICGILLQRSDQHLAAIAQAFPQRHRVTLSKMIASEFSGHMKDALLQVARGAEHDGAGVYRDTELIEESMAGMGTKDERLCYRLVRAHWNRPRFAAIKNQYQGLYRKTLTSRVQGETSGKYERALVSIIEQN</sequence>
<name>J5RCS1_TRIAS</name>
<keyword evidence="4 6" id="KW-0041">Annexin</keyword>
<dbReference type="PROSITE" id="PS51897">
    <property type="entry name" value="ANNEXIN_2"/>
    <property type="match status" value="3"/>
</dbReference>
<dbReference type="InterPro" id="IPR018252">
    <property type="entry name" value="Annexin_repeat_CS"/>
</dbReference>
<dbReference type="KEGG" id="tasa:A1Q1_06807"/>
<feature type="compositionally biased region" description="Low complexity" evidence="7">
    <location>
        <begin position="1"/>
        <end position="10"/>
    </location>
</feature>
<keyword evidence="3 6" id="KW-0106">Calcium</keyword>
<dbReference type="OrthoDB" id="37886at2759"/>
<feature type="region of interest" description="Disordered" evidence="7">
    <location>
        <begin position="1"/>
        <end position="184"/>
    </location>
</feature>
<evidence type="ECO:0000256" key="3">
    <source>
        <dbReference type="ARBA" id="ARBA00022837"/>
    </source>
</evidence>
<evidence type="ECO:0000256" key="1">
    <source>
        <dbReference type="ARBA" id="ARBA00007831"/>
    </source>
</evidence>
<dbReference type="RefSeq" id="XP_014182531.1">
    <property type="nucleotide sequence ID" value="XM_014327056.1"/>
</dbReference>
<dbReference type="PROSITE" id="PS00223">
    <property type="entry name" value="ANNEXIN_1"/>
    <property type="match status" value="1"/>
</dbReference>
<dbReference type="PANTHER" id="PTHR10502">
    <property type="entry name" value="ANNEXIN"/>
    <property type="match status" value="1"/>
</dbReference>
<feature type="compositionally biased region" description="Pro residues" evidence="7">
    <location>
        <begin position="173"/>
        <end position="183"/>
    </location>
</feature>
<dbReference type="GO" id="GO:0005634">
    <property type="term" value="C:nucleus"/>
    <property type="evidence" value="ECO:0007669"/>
    <property type="project" value="TreeGrafter"/>
</dbReference>
<dbReference type="GO" id="GO:0005509">
    <property type="term" value="F:calcium ion binding"/>
    <property type="evidence" value="ECO:0007669"/>
    <property type="project" value="InterPro"/>
</dbReference>
<feature type="compositionally biased region" description="Low complexity" evidence="7">
    <location>
        <begin position="59"/>
        <end position="72"/>
    </location>
</feature>
<evidence type="ECO:0000256" key="2">
    <source>
        <dbReference type="ARBA" id="ARBA00022737"/>
    </source>
</evidence>